<feature type="region of interest" description="Disordered" evidence="1">
    <location>
        <begin position="1529"/>
        <end position="1589"/>
    </location>
</feature>
<feature type="compositionally biased region" description="Low complexity" evidence="1">
    <location>
        <begin position="832"/>
        <end position="846"/>
    </location>
</feature>
<sequence>MASKEDDNKLECNSNVNKEQERNLVNVYKKYDVILNNKTESFEKKIQSIIDVWQSIAAKNLSESDIRYVTQIMDWAKLHALNIVLTAEWKDYKAKYEESLLKEIEKVQVELLKISTAFSSRFQKLADVVRNPWEGPILVKLLSQKDAEIGPDEIEFFCVETAYLVSYRLKKLCESQCEDLALNLVTAFMKCRELSKTQNFNLNANETQIWFIFDIYVALLYKFQQNSKIVSLLKELTLEEGLQLIKRFAKKQVKISKIWKHCQKIAVLACQVFVSTAAVKFSEEHRSILENLVECFISICNTEALLQNLTTSLKRISQLADAAGLYVFCDVVHRKAGIKLKPFTIEMYIRALTADMNNLERQKNDNESEKVAGTTKRLASAFCKLADLLNDHVKVTRECVLTAFSLEPTEERLKKIIELAKRSGFQVLDTGQEWKCKLHPPIVNKDEVAWICTSCGDWTCKPQLNIPLNTNIALNEALQADDLGISAQLRDDLAVCLSNPRYQVLSWLLPWEDLHRICVMYTHDPERTKNVVTELKFVDIDYSLFKHIKREPLDELAGIERGYEQYLDHDFNSDDQMSTISEDSASQDSRPYSLGSDGAGDTPYLQQTKSDPNTLKSLRMFRPNLKRSRPSEPGQSVPEKLYKMGVTDVPPTPSTSKANVSYANGIPNNIQYHAPQPSHTNVTPPKNGLVATLPPHGGQVATNQINQATLYIPLALPTTTTTSPCNLQAPPPISPLTKELIKIQLQRNFSCSGMPASSSNNNNGSCYNNGSSNNSKSPTTVSHPPVSLPMVNSSSNCSQSIITTKPISSSSSNNRGSSSSSSTITVPNPQPTSTISSSSSTTTTTTVKPLTVPHPPAQTTTLDLNKFSYTQCNNNGISVQSASQDAVKKCPPGVPDVPASKKSRKCKFAKSTRKQFPEIIVNKNLTENIRTYGKEISGEKKDCVKTPKDGVCKNVNNVVDKHPSVVQSRPFELKQLKVVLQRLPEEGTSAKPICIVKNNNRSKNGRRRKSNDKSENKVCEKAPKRVQIYKLSPLQDINPRVPSVECLKGDDFDPKNPRVMLERLPDSDLKGFKNYGKKSSSLLNSVPGMDNYEHIRPANVNHIVNVVQISGGRPASNVSAQNTQTSTQVTPHIQRIGQPRTEKPEQTDSETPEIPTSTHASATVTSGKPTTSQPSTLINILSQQIIRPGQSNCVRTRPSPLINILSQQIIRPNPPVVQKVVVSNANVSPDSQINNVAKVTTTTAETVTVNTVKNVATVKNVVTTQASGTGGTILQFICKSSTLPKFQQAFGKSVYTNATETSEAAAATVAESTSVDANKKPTVAKNIPVNVQPIQGSVIYTRQMPVGQTINLIPPGRGQVFRIATSNSDQISLVKDTVIHSKMSALLAAALQGKKSTDNQADGEVALDDGSRVTVARPTLVQNARIVKPVLQIPSNVIRTSPQSQSSSLSSTTLEQLREFDMVYKQIKERSSTGSTPAEVNATTVESNDATPQRISVTYVNQGQKYTQLSPVVVVSSAYCNLQPAASPALSVTSQGSSSPCVTPAPTPTLPKVASKSSKGKTLKNSTTTHASKSSPIPKPPQKPQEDEHTTQRIFDILAEYAEQLRNSPDLNNKPAPRRRSNPPTNPSQNSKRKKSSGSKSKSGQSSTIVSEADTDDQRTMESEDSSCGVLQLSVSEEEPQVQAVTTSEPNENPATNSRQLILTSQDSAGNTQTRNLIIADSSVGEALKMPNTAVLVPGNYIMPVSMVKGGQQIAVMSGGSKILATVPARSGPANMLLFQSFLNQNRKGGVSTVKYSTIQPLTGISSQSLAGVSAQPPVILPPNSHAVALGQPLTLKKVDDPDRPGTELLLTISQHRDSVKAEVPQPDSSTNVLTDEIKEEDSVEEKVYTFQKSIITTPIATPVIAQAIKEEVVDECQQNMISLDIHPNDVKDEIKVERVQSVLVTACTSNGPMLSHTPPRYRKPSETITSTNEVSNKQYLNNGDKQNSNADQKHFATTTVYYQNKNKKSNPQRLDRELSIQRKQAALERELRLQKSLSEECEDLGVDEPSTSDLFPEAELLFDSNHSPSFDQDLMKRPHLIEVKEEGKSAITLFSDDDNSSSMRTNLFEYVDEYPTADNELVFDSNRQLTNGQSSTSNESASSCCEDSTLLQNCASMSDVTLNSPLSPPDLYADANPPSNKYKFKYSNRKKGGRSKPCSESWSSEDTEDAEPTCNKHACDEEFKMVRVKADFLRDDESCEEDLDSASGRGARRSVKKTCSCCNGSQDGVSRKRPHTPQKKPPFLNKKR</sequence>
<name>A0A9P0BG80_BRAAE</name>
<feature type="region of interest" description="Disordered" evidence="1">
    <location>
        <begin position="2169"/>
        <end position="2214"/>
    </location>
</feature>
<gene>
    <name evidence="2" type="ORF">MELIAE_LOCUS11605</name>
</gene>
<feature type="region of interest" description="Disordered" evidence="1">
    <location>
        <begin position="997"/>
        <end position="1018"/>
    </location>
</feature>
<reference evidence="2" key="1">
    <citation type="submission" date="2021-12" db="EMBL/GenBank/DDBJ databases">
        <authorList>
            <person name="King R."/>
        </authorList>
    </citation>
    <scope>NUCLEOTIDE SEQUENCE</scope>
</reference>
<dbReference type="EMBL" id="OV121139">
    <property type="protein sequence ID" value="CAH0562505.1"/>
    <property type="molecule type" value="Genomic_DNA"/>
</dbReference>
<feature type="compositionally biased region" description="Polar residues" evidence="1">
    <location>
        <begin position="1154"/>
        <end position="1174"/>
    </location>
</feature>
<dbReference type="OrthoDB" id="6427254at2759"/>
<feature type="region of interest" description="Disordered" evidence="1">
    <location>
        <begin position="1951"/>
        <end position="1991"/>
    </location>
</feature>
<evidence type="ECO:0000256" key="1">
    <source>
        <dbReference type="SAM" id="MobiDB-lite"/>
    </source>
</evidence>
<feature type="region of interest" description="Disordered" evidence="1">
    <location>
        <begin position="570"/>
        <end position="616"/>
    </location>
</feature>
<protein>
    <submittedName>
        <fullName evidence="2">Uncharacterized protein</fullName>
    </submittedName>
</protein>
<feature type="region of interest" description="Disordered" evidence="1">
    <location>
        <begin position="1606"/>
        <end position="1696"/>
    </location>
</feature>
<evidence type="ECO:0000313" key="2">
    <source>
        <dbReference type="EMBL" id="CAH0562505.1"/>
    </source>
</evidence>
<feature type="compositionally biased region" description="Polar residues" evidence="1">
    <location>
        <begin position="1967"/>
        <end position="1991"/>
    </location>
</feature>
<feature type="compositionally biased region" description="Low complexity" evidence="1">
    <location>
        <begin position="757"/>
        <end position="777"/>
    </location>
</feature>
<feature type="compositionally biased region" description="Polar residues" evidence="1">
    <location>
        <begin position="604"/>
        <end position="616"/>
    </location>
</feature>
<feature type="compositionally biased region" description="Basic residues" evidence="1">
    <location>
        <begin position="2183"/>
        <end position="2195"/>
    </location>
</feature>
<proteinExistence type="predicted"/>
<feature type="region of interest" description="Disordered" evidence="1">
    <location>
        <begin position="754"/>
        <end position="859"/>
    </location>
</feature>
<feature type="region of interest" description="Disordered" evidence="1">
    <location>
        <begin position="1114"/>
        <end position="1174"/>
    </location>
</feature>
<feature type="region of interest" description="Disordered" evidence="1">
    <location>
        <begin position="1469"/>
        <end position="1488"/>
    </location>
</feature>
<feature type="compositionally biased region" description="Polar residues" evidence="1">
    <location>
        <begin position="1530"/>
        <end position="1541"/>
    </location>
</feature>
<feature type="compositionally biased region" description="Low complexity" evidence="1">
    <location>
        <begin position="798"/>
        <end position="825"/>
    </location>
</feature>
<feature type="compositionally biased region" description="Polar residues" evidence="1">
    <location>
        <begin position="1683"/>
        <end position="1696"/>
    </location>
</feature>
<dbReference type="Proteomes" id="UP001154078">
    <property type="component" value="Chromosome 8"/>
</dbReference>
<evidence type="ECO:0000313" key="3">
    <source>
        <dbReference type="Proteomes" id="UP001154078"/>
    </source>
</evidence>
<feature type="compositionally biased region" description="Polar residues" evidence="1">
    <location>
        <begin position="1116"/>
        <end position="1131"/>
    </location>
</feature>
<organism evidence="2 3">
    <name type="scientific">Brassicogethes aeneus</name>
    <name type="common">Rape pollen beetle</name>
    <name type="synonym">Meligethes aeneus</name>
    <dbReference type="NCBI Taxonomy" id="1431903"/>
    <lineage>
        <taxon>Eukaryota</taxon>
        <taxon>Metazoa</taxon>
        <taxon>Ecdysozoa</taxon>
        <taxon>Arthropoda</taxon>
        <taxon>Hexapoda</taxon>
        <taxon>Insecta</taxon>
        <taxon>Pterygota</taxon>
        <taxon>Neoptera</taxon>
        <taxon>Endopterygota</taxon>
        <taxon>Coleoptera</taxon>
        <taxon>Polyphaga</taxon>
        <taxon>Cucujiformia</taxon>
        <taxon>Nitidulidae</taxon>
        <taxon>Meligethinae</taxon>
        <taxon>Brassicogethes</taxon>
    </lineage>
</organism>
<feature type="compositionally biased region" description="Low complexity" evidence="1">
    <location>
        <begin position="1638"/>
        <end position="1647"/>
    </location>
</feature>
<feature type="compositionally biased region" description="Polar residues" evidence="1">
    <location>
        <begin position="574"/>
        <end position="590"/>
    </location>
</feature>
<feature type="compositionally biased region" description="Polar residues" evidence="1">
    <location>
        <begin position="1472"/>
        <end position="1488"/>
    </location>
</feature>
<keyword evidence="3" id="KW-1185">Reference proteome</keyword>
<feature type="region of interest" description="Disordered" evidence="1">
    <location>
        <begin position="2237"/>
        <end position="2289"/>
    </location>
</feature>
<accession>A0A9P0BG80</accession>